<dbReference type="AlphaFoldDB" id="A0A1K1RP44"/>
<dbReference type="EMBL" id="FPIZ01000013">
    <property type="protein sequence ID" value="SFW73806.1"/>
    <property type="molecule type" value="Genomic_DNA"/>
</dbReference>
<dbReference type="PANTHER" id="PTHR46333:SF2">
    <property type="entry name" value="CYTOKINESIS PROTEIN 3"/>
    <property type="match status" value="1"/>
</dbReference>
<gene>
    <name evidence="3" type="ORF">SAMN05661012_04056</name>
</gene>
<dbReference type="InterPro" id="IPR052557">
    <property type="entry name" value="CAP/Cytokinesis_protein"/>
</dbReference>
<accession>A0A1K1RP44</accession>
<sequence>MEGPPVYKMDNYICLFISLNITLTTISVIMRHAIILMLLLAVLGTQAQKASPAVNEFATIDKKALLIPDSMTKTTDGIARYMTSTFPAEKDRVRGIFIWVATNIAYDLPNMFAINFYESSADKINKPLLTRKGICENYANLFNDICLKAGIKSYVVEGFTKQNGFTDYIPHAWCATRVDSTWYMFDPTWGSGYVNGGKFYKKINNFYFKTIPANLIKSHMPFDFMWQFLEYPVSSQEFYDGKVQVNKSKPYFSYKDSIIAYERLSKTDQLMAAARRIEVNGVKNSMSFDRLQHIKVDLENDRREKENERLNKMVNLYNSAANDYNIGVNDLNAYINYRNQQFTPMKTDPEIQAMLDGVETRFNKAKEKISQIQNPNPDMTASIGQLQKGVNEVMPRLKQEQEWLTTYFGKSKSKRKGMFYEKKWTWFGIPLN</sequence>
<evidence type="ECO:0000259" key="2">
    <source>
        <dbReference type="SMART" id="SM00460"/>
    </source>
</evidence>
<dbReference type="SMART" id="SM00460">
    <property type="entry name" value="TGc"/>
    <property type="match status" value="1"/>
</dbReference>
<dbReference type="OrthoDB" id="9788327at2"/>
<keyword evidence="1" id="KW-1133">Transmembrane helix</keyword>
<dbReference type="GO" id="GO:0005737">
    <property type="term" value="C:cytoplasm"/>
    <property type="evidence" value="ECO:0007669"/>
    <property type="project" value="TreeGrafter"/>
</dbReference>
<reference evidence="3 4" key="1">
    <citation type="submission" date="2016-11" db="EMBL/GenBank/DDBJ databases">
        <authorList>
            <person name="Jaros S."/>
            <person name="Januszkiewicz K."/>
            <person name="Wedrychowicz H."/>
        </authorList>
    </citation>
    <scope>NUCLEOTIDE SEQUENCE [LARGE SCALE GENOMIC DNA]</scope>
    <source>
        <strain evidence="3 4">DSM 784</strain>
    </source>
</reference>
<evidence type="ECO:0000313" key="3">
    <source>
        <dbReference type="EMBL" id="SFW73806.1"/>
    </source>
</evidence>
<dbReference type="STRING" id="1004.SAMN05661012_04056"/>
<dbReference type="Proteomes" id="UP000183788">
    <property type="component" value="Unassembled WGS sequence"/>
</dbReference>
<feature type="domain" description="Transglutaminase-like" evidence="2">
    <location>
        <begin position="127"/>
        <end position="189"/>
    </location>
</feature>
<dbReference type="Gene3D" id="3.10.620.30">
    <property type="match status" value="1"/>
</dbReference>
<protein>
    <submittedName>
        <fullName evidence="3">Transglutaminase-like superfamily protein</fullName>
    </submittedName>
</protein>
<evidence type="ECO:0000256" key="1">
    <source>
        <dbReference type="SAM" id="Phobius"/>
    </source>
</evidence>
<dbReference type="SUPFAM" id="SSF54001">
    <property type="entry name" value="Cysteine proteinases"/>
    <property type="match status" value="1"/>
</dbReference>
<dbReference type="InterPro" id="IPR038765">
    <property type="entry name" value="Papain-like_cys_pep_sf"/>
</dbReference>
<feature type="transmembrane region" description="Helical" evidence="1">
    <location>
        <begin position="12"/>
        <end position="43"/>
    </location>
</feature>
<organism evidence="3 4">
    <name type="scientific">Chitinophaga sancti</name>
    <dbReference type="NCBI Taxonomy" id="1004"/>
    <lineage>
        <taxon>Bacteria</taxon>
        <taxon>Pseudomonadati</taxon>
        <taxon>Bacteroidota</taxon>
        <taxon>Chitinophagia</taxon>
        <taxon>Chitinophagales</taxon>
        <taxon>Chitinophagaceae</taxon>
        <taxon>Chitinophaga</taxon>
    </lineage>
</organism>
<evidence type="ECO:0000313" key="4">
    <source>
        <dbReference type="Proteomes" id="UP000183788"/>
    </source>
</evidence>
<name>A0A1K1RP44_9BACT</name>
<dbReference type="PANTHER" id="PTHR46333">
    <property type="entry name" value="CYTOKINESIS PROTEIN 3"/>
    <property type="match status" value="1"/>
</dbReference>
<dbReference type="Pfam" id="PF01841">
    <property type="entry name" value="Transglut_core"/>
    <property type="match status" value="1"/>
</dbReference>
<proteinExistence type="predicted"/>
<keyword evidence="1" id="KW-0812">Transmembrane</keyword>
<dbReference type="InterPro" id="IPR002931">
    <property type="entry name" value="Transglutaminase-like"/>
</dbReference>
<keyword evidence="1" id="KW-0472">Membrane</keyword>